<reference evidence="6 7" key="1">
    <citation type="submission" date="2018-12" db="EMBL/GenBank/DDBJ databases">
        <authorList>
            <consortium name="Pathogen Informatics"/>
        </authorList>
    </citation>
    <scope>NUCLEOTIDE SEQUENCE [LARGE SCALE GENOMIC DNA]</scope>
    <source>
        <strain evidence="6 7">NCTC9428</strain>
    </source>
</reference>
<dbReference type="GO" id="GO:0006310">
    <property type="term" value="P:DNA recombination"/>
    <property type="evidence" value="ECO:0007669"/>
    <property type="project" value="UniProtKB-KW"/>
</dbReference>
<dbReference type="PANTHER" id="PTHR30629:SF2">
    <property type="entry name" value="PROPHAGE INTEGRASE INTS-RELATED"/>
    <property type="match status" value="1"/>
</dbReference>
<dbReference type="AlphaFoldDB" id="A0A448DZ97"/>
<dbReference type="InterPro" id="IPR002104">
    <property type="entry name" value="Integrase_catalytic"/>
</dbReference>
<keyword evidence="4" id="KW-0233">DNA recombination</keyword>
<evidence type="ECO:0000256" key="1">
    <source>
        <dbReference type="ARBA" id="ARBA00008857"/>
    </source>
</evidence>
<dbReference type="RefSeq" id="WP_126365200.1">
    <property type="nucleotide sequence ID" value="NZ_LR134318.1"/>
</dbReference>
<evidence type="ECO:0000256" key="3">
    <source>
        <dbReference type="ARBA" id="ARBA00023125"/>
    </source>
</evidence>
<gene>
    <name evidence="6" type="ORF">NCTC9428_03777</name>
</gene>
<dbReference type="EMBL" id="LR134318">
    <property type="protein sequence ID" value="VEF12143.1"/>
    <property type="molecule type" value="Genomic_DNA"/>
</dbReference>
<evidence type="ECO:0000313" key="7">
    <source>
        <dbReference type="Proteomes" id="UP000281909"/>
    </source>
</evidence>
<feature type="domain" description="Tyr recombinase" evidence="5">
    <location>
        <begin position="290"/>
        <end position="482"/>
    </location>
</feature>
<proteinExistence type="inferred from homology"/>
<dbReference type="InterPro" id="IPR050808">
    <property type="entry name" value="Phage_Integrase"/>
</dbReference>
<protein>
    <submittedName>
        <fullName evidence="6">Putative phage integrase</fullName>
    </submittedName>
</protein>
<dbReference type="OrthoDB" id="9784724at2"/>
<dbReference type="Proteomes" id="UP000281909">
    <property type="component" value="Chromosome"/>
</dbReference>
<dbReference type="PROSITE" id="PS51898">
    <property type="entry name" value="TYR_RECOMBINASE"/>
    <property type="match status" value="1"/>
</dbReference>
<evidence type="ECO:0000259" key="5">
    <source>
        <dbReference type="PROSITE" id="PS51898"/>
    </source>
</evidence>
<dbReference type="InterPro" id="IPR011010">
    <property type="entry name" value="DNA_brk_join_enz"/>
</dbReference>
<accession>A0A448DZ97</accession>
<dbReference type="GO" id="GO:0015074">
    <property type="term" value="P:DNA integration"/>
    <property type="evidence" value="ECO:0007669"/>
    <property type="project" value="UniProtKB-KW"/>
</dbReference>
<keyword evidence="3" id="KW-0238">DNA-binding</keyword>
<keyword evidence="2" id="KW-0229">DNA integration</keyword>
<dbReference type="InterPro" id="IPR010998">
    <property type="entry name" value="Integrase_recombinase_N"/>
</dbReference>
<dbReference type="Gene3D" id="1.10.443.10">
    <property type="entry name" value="Intergrase catalytic core"/>
    <property type="match status" value="1"/>
</dbReference>
<name>A0A448DZ97_PSEFL</name>
<comment type="similarity">
    <text evidence="1">Belongs to the 'phage' integrase family.</text>
</comment>
<dbReference type="SUPFAM" id="SSF56349">
    <property type="entry name" value="DNA breaking-rejoining enzymes"/>
    <property type="match status" value="1"/>
</dbReference>
<dbReference type="Gene3D" id="1.10.150.130">
    <property type="match status" value="1"/>
</dbReference>
<dbReference type="PANTHER" id="PTHR30629">
    <property type="entry name" value="PROPHAGE INTEGRASE"/>
    <property type="match status" value="1"/>
</dbReference>
<evidence type="ECO:0000256" key="2">
    <source>
        <dbReference type="ARBA" id="ARBA00022908"/>
    </source>
</evidence>
<dbReference type="InterPro" id="IPR013762">
    <property type="entry name" value="Integrase-like_cat_sf"/>
</dbReference>
<organism evidence="6 7">
    <name type="scientific">Pseudomonas fluorescens</name>
    <dbReference type="NCBI Taxonomy" id="294"/>
    <lineage>
        <taxon>Bacteria</taxon>
        <taxon>Pseudomonadati</taxon>
        <taxon>Pseudomonadota</taxon>
        <taxon>Gammaproteobacteria</taxon>
        <taxon>Pseudomonadales</taxon>
        <taxon>Pseudomonadaceae</taxon>
        <taxon>Pseudomonas</taxon>
    </lineage>
</organism>
<dbReference type="GO" id="GO:0003677">
    <property type="term" value="F:DNA binding"/>
    <property type="evidence" value="ECO:0007669"/>
    <property type="project" value="UniProtKB-KW"/>
</dbReference>
<evidence type="ECO:0000313" key="6">
    <source>
        <dbReference type="EMBL" id="VEF12143.1"/>
    </source>
</evidence>
<evidence type="ECO:0000256" key="4">
    <source>
        <dbReference type="ARBA" id="ARBA00023172"/>
    </source>
</evidence>
<dbReference type="Pfam" id="PF00589">
    <property type="entry name" value="Phage_integrase"/>
    <property type="match status" value="1"/>
</dbReference>
<sequence>MTTSKHPQSGTNLLQTALAKPYHYRRSGRYYLRLRPQGTAKGFFTLSLRTTDKATAMTISQEILQTLKAFHFDNPAATWDELRERLVDIAESCLTMAHGDGSLVAYEMIHDEQHVALREASAKLPLSVNQQKAVSKALEILEAAQERLEGRPGKLVEIVRDLKGEACSTPVASSPSLSVLPPQEPLTWDYLSNQYLTEHSVNIKDSTKASMLVNYKAIKGAFEETGLTDLRNHNRDHMVAIRTALLVGRQHSTVNNILTKMMTVMDWAVDNDYLTKAYTSNLKLTKGTDSKREGFTKDQVVALMNHSAKLPADSWERWGLSLLAITGARVGEIAYLTKQDIKQVDGLWCIHINENGPNKSIKNKHSDRTIPLIDGAFNTFELKEFLKAVEAGALPSDHGVNPVKASKNLGLLMKEILGETRETTQTLHSLRHFLSSALQAEGVPVAFAQAITGHSSRTITFGTYGSAIPVGKLAEELKKVLKA</sequence>